<organism evidence="1 2">
    <name type="scientific">Anoxybacterium hadale</name>
    <dbReference type="NCBI Taxonomy" id="3408580"/>
    <lineage>
        <taxon>Bacteria</taxon>
        <taxon>Bacillati</taxon>
        <taxon>Bacillota</taxon>
        <taxon>Clostridia</taxon>
        <taxon>Peptostreptococcales</taxon>
        <taxon>Anaerovoracaceae</taxon>
        <taxon>Anoxybacterium</taxon>
    </lineage>
</organism>
<gene>
    <name evidence="1" type="ORF">FRZ06_10395</name>
</gene>
<sequence>MNPDKIKRLENPIRLAELDPAKTLIKAGLQETMNLCDIGAGSGIFSFPAAKLTSGDVYALEISDEMIQLLESRAEEHKLPNLKIKKVESEILPVDSGACDMAVMVTVLHELEDKPGMLQEIKRVLKEKGKLLVIEFHNGQTPMGPPSDHRISQEEAEETCNENGFQTIEDFSLGDNFYSIVFEVI</sequence>
<keyword evidence="1" id="KW-0808">Transferase</keyword>
<accession>A0ACD1ABI8</accession>
<reference evidence="1" key="1">
    <citation type="submission" date="2019-08" db="EMBL/GenBank/DDBJ databases">
        <title>Genome sequence of Clostridiales bacterium MT110.</title>
        <authorList>
            <person name="Cao J."/>
        </authorList>
    </citation>
    <scope>NUCLEOTIDE SEQUENCE</scope>
    <source>
        <strain evidence="1">MT110</strain>
    </source>
</reference>
<name>A0ACD1ABI8_9FIRM</name>
<proteinExistence type="predicted"/>
<keyword evidence="2" id="KW-1185">Reference proteome</keyword>
<evidence type="ECO:0000313" key="2">
    <source>
        <dbReference type="Proteomes" id="UP000594014"/>
    </source>
</evidence>
<keyword evidence="1" id="KW-0489">Methyltransferase</keyword>
<dbReference type="Proteomes" id="UP000594014">
    <property type="component" value="Chromosome"/>
</dbReference>
<evidence type="ECO:0000313" key="1">
    <source>
        <dbReference type="EMBL" id="QOX63724.1"/>
    </source>
</evidence>
<protein>
    <submittedName>
        <fullName evidence="1">Class I SAM-dependent methyltransferase</fullName>
    </submittedName>
</protein>
<dbReference type="EMBL" id="CP042469">
    <property type="protein sequence ID" value="QOX63724.1"/>
    <property type="molecule type" value="Genomic_DNA"/>
</dbReference>